<gene>
    <name evidence="1" type="ORF">ENO77_05175</name>
</gene>
<evidence type="ECO:0008006" key="2">
    <source>
        <dbReference type="Google" id="ProtNLM"/>
    </source>
</evidence>
<evidence type="ECO:0000313" key="1">
    <source>
        <dbReference type="EMBL" id="HEW53528.1"/>
    </source>
</evidence>
<protein>
    <recommendedName>
        <fullName evidence="2">TRASH domain-containing protein</fullName>
    </recommendedName>
</protein>
<accession>A0A7C2VPV4</accession>
<dbReference type="AlphaFoldDB" id="A0A7C2VPV4"/>
<reference evidence="1" key="1">
    <citation type="journal article" date="2020" name="mSystems">
        <title>Genome- and Community-Level Interaction Insights into Carbon Utilization and Element Cycling Functions of Hydrothermarchaeota in Hydrothermal Sediment.</title>
        <authorList>
            <person name="Zhou Z."/>
            <person name="Liu Y."/>
            <person name="Xu W."/>
            <person name="Pan J."/>
            <person name="Luo Z.H."/>
            <person name="Li M."/>
        </authorList>
    </citation>
    <scope>NUCLEOTIDE SEQUENCE [LARGE SCALE GENOMIC DNA]</scope>
    <source>
        <strain evidence="1">SpSt-16</strain>
    </source>
</reference>
<comment type="caution">
    <text evidence="1">The sequence shown here is derived from an EMBL/GenBank/DDBJ whole genome shotgun (WGS) entry which is preliminary data.</text>
</comment>
<organism evidence="1">
    <name type="scientific">Ignisphaera aggregans</name>
    <dbReference type="NCBI Taxonomy" id="334771"/>
    <lineage>
        <taxon>Archaea</taxon>
        <taxon>Thermoproteota</taxon>
        <taxon>Thermoprotei</taxon>
        <taxon>Desulfurococcales</taxon>
        <taxon>Desulfurococcaceae</taxon>
        <taxon>Ignisphaera</taxon>
    </lineage>
</organism>
<dbReference type="EMBL" id="DSGT01000014">
    <property type="protein sequence ID" value="HEW53528.1"/>
    <property type="molecule type" value="Genomic_DNA"/>
</dbReference>
<proteinExistence type="predicted"/>
<name>A0A7C2VPV4_9CREN</name>
<sequence>MMTRKYECLVCGRIFHEGQGIKLNLAGREVYFHSKRCALKFFRSLVLYLDQKTLEQAVKMTTKEYGEKLRELKEKAQKNLEKL</sequence>